<dbReference type="PROSITE" id="PS50810">
    <property type="entry name" value="FRATAXIN_2"/>
    <property type="match status" value="1"/>
</dbReference>
<dbReference type="GO" id="GO:0051537">
    <property type="term" value="F:2 iron, 2 sulfur cluster binding"/>
    <property type="evidence" value="ECO:0007669"/>
    <property type="project" value="TreeGrafter"/>
</dbReference>
<dbReference type="SMART" id="SM01219">
    <property type="entry name" value="Frataxin_Cyay"/>
    <property type="match status" value="1"/>
</dbReference>
<evidence type="ECO:0000256" key="11">
    <source>
        <dbReference type="ARBA" id="ARBA00023128"/>
    </source>
</evidence>
<keyword evidence="9" id="KW-0408">Iron</keyword>
<accession>A0A4S2N674</accession>
<dbReference type="InterPro" id="IPR020895">
    <property type="entry name" value="Frataxin_CS"/>
</dbReference>
<evidence type="ECO:0000256" key="12">
    <source>
        <dbReference type="ARBA" id="ARBA00047990"/>
    </source>
</evidence>
<dbReference type="AlphaFoldDB" id="A0A4S2N674"/>
<organism evidence="13 14">
    <name type="scientific">Ascodesmis nigricans</name>
    <dbReference type="NCBI Taxonomy" id="341454"/>
    <lineage>
        <taxon>Eukaryota</taxon>
        <taxon>Fungi</taxon>
        <taxon>Dikarya</taxon>
        <taxon>Ascomycota</taxon>
        <taxon>Pezizomycotina</taxon>
        <taxon>Pezizomycetes</taxon>
        <taxon>Pezizales</taxon>
        <taxon>Ascodesmidaceae</taxon>
        <taxon>Ascodesmis</taxon>
    </lineage>
</organism>
<evidence type="ECO:0000256" key="5">
    <source>
        <dbReference type="ARBA" id="ARBA00022448"/>
    </source>
</evidence>
<name>A0A4S2N674_9PEZI</name>
<gene>
    <name evidence="13" type="ORF">EX30DRAFT_300241</name>
</gene>
<comment type="similarity">
    <text evidence="2">Belongs to the frataxin family.</text>
</comment>
<dbReference type="GO" id="GO:0008198">
    <property type="term" value="F:ferrous iron binding"/>
    <property type="evidence" value="ECO:0007669"/>
    <property type="project" value="TreeGrafter"/>
</dbReference>
<dbReference type="EMBL" id="ML220112">
    <property type="protein sequence ID" value="TGZ84819.1"/>
    <property type="molecule type" value="Genomic_DNA"/>
</dbReference>
<dbReference type="GO" id="GO:0006826">
    <property type="term" value="P:iron ion transport"/>
    <property type="evidence" value="ECO:0007669"/>
    <property type="project" value="UniProtKB-KW"/>
</dbReference>
<keyword evidence="5" id="KW-0813">Transport</keyword>
<keyword evidence="11" id="KW-0496">Mitochondrion</keyword>
<dbReference type="GO" id="GO:0006879">
    <property type="term" value="P:intracellular iron ion homeostasis"/>
    <property type="evidence" value="ECO:0007669"/>
    <property type="project" value="UniProtKB-KW"/>
</dbReference>
<evidence type="ECO:0000256" key="8">
    <source>
        <dbReference type="ARBA" id="ARBA00023002"/>
    </source>
</evidence>
<dbReference type="GO" id="GO:0005739">
    <property type="term" value="C:mitochondrion"/>
    <property type="evidence" value="ECO:0007669"/>
    <property type="project" value="UniProtKB-SubCell"/>
</dbReference>
<comment type="catalytic activity">
    <reaction evidence="12">
        <text>4 Fe(2+) + O2 + 4 H(+) = 4 Fe(3+) + 2 H2O</text>
        <dbReference type="Rhea" id="RHEA:11148"/>
        <dbReference type="ChEBI" id="CHEBI:15377"/>
        <dbReference type="ChEBI" id="CHEBI:15378"/>
        <dbReference type="ChEBI" id="CHEBI:15379"/>
        <dbReference type="ChEBI" id="CHEBI:29033"/>
        <dbReference type="ChEBI" id="CHEBI:29034"/>
        <dbReference type="EC" id="1.16.3.1"/>
    </reaction>
</comment>
<dbReference type="STRING" id="341454.A0A4S2N674"/>
<evidence type="ECO:0000256" key="7">
    <source>
        <dbReference type="ARBA" id="ARBA00022946"/>
    </source>
</evidence>
<dbReference type="GO" id="GO:0034986">
    <property type="term" value="F:iron chaperone activity"/>
    <property type="evidence" value="ECO:0007669"/>
    <property type="project" value="TreeGrafter"/>
</dbReference>
<evidence type="ECO:0000256" key="2">
    <source>
        <dbReference type="ARBA" id="ARBA00008183"/>
    </source>
</evidence>
<dbReference type="InterPro" id="IPR036524">
    <property type="entry name" value="Frataxin/CyaY_sf"/>
</dbReference>
<dbReference type="FunCoup" id="A0A4S2N674">
    <property type="interactions" value="385"/>
</dbReference>
<dbReference type="EC" id="1.16.3.1" evidence="3"/>
<dbReference type="InterPro" id="IPR002908">
    <property type="entry name" value="Frataxin/CyaY"/>
</dbReference>
<dbReference type="GO" id="GO:0016226">
    <property type="term" value="P:iron-sulfur cluster assembly"/>
    <property type="evidence" value="ECO:0007669"/>
    <property type="project" value="InterPro"/>
</dbReference>
<evidence type="ECO:0000313" key="14">
    <source>
        <dbReference type="Proteomes" id="UP000298138"/>
    </source>
</evidence>
<evidence type="ECO:0000256" key="1">
    <source>
        <dbReference type="ARBA" id="ARBA00004173"/>
    </source>
</evidence>
<protein>
    <recommendedName>
        <fullName evidence="3">ferroxidase</fullName>
        <ecNumber evidence="3">1.16.3.1</ecNumber>
    </recommendedName>
</protein>
<dbReference type="OrthoDB" id="1897642at2759"/>
<dbReference type="SUPFAM" id="SSF55387">
    <property type="entry name" value="Frataxin/Nqo15-like"/>
    <property type="match status" value="1"/>
</dbReference>
<evidence type="ECO:0000256" key="6">
    <source>
        <dbReference type="ARBA" id="ARBA00022496"/>
    </source>
</evidence>
<keyword evidence="6" id="KW-0410">Iron transport</keyword>
<keyword evidence="14" id="KW-1185">Reference proteome</keyword>
<evidence type="ECO:0000256" key="4">
    <source>
        <dbReference type="ARBA" id="ARBA00022434"/>
    </source>
</evidence>
<dbReference type="Proteomes" id="UP000298138">
    <property type="component" value="Unassembled WGS sequence"/>
</dbReference>
<reference evidence="13 14" key="1">
    <citation type="submission" date="2019-04" db="EMBL/GenBank/DDBJ databases">
        <title>Comparative genomics and transcriptomics to analyze fruiting body development in filamentous ascomycetes.</title>
        <authorList>
            <consortium name="DOE Joint Genome Institute"/>
            <person name="Lutkenhaus R."/>
            <person name="Traeger S."/>
            <person name="Breuer J."/>
            <person name="Kuo A."/>
            <person name="Lipzen A."/>
            <person name="Pangilinan J."/>
            <person name="Dilworth D."/>
            <person name="Sandor L."/>
            <person name="Poggeler S."/>
            <person name="Barry K."/>
            <person name="Grigoriev I.V."/>
            <person name="Nowrousian M."/>
        </authorList>
    </citation>
    <scope>NUCLEOTIDE SEQUENCE [LARGE SCALE GENOMIC DNA]</scope>
    <source>
        <strain evidence="13 14">CBS 389.68</strain>
    </source>
</reference>
<sequence>MSGPPPHATNASITVDEYHKLADSSLEAMLDAFEWMAESDETVQDVEYSNHVLTLSVPKGVYVFNKQPPTMQLWLSSPVSGPKRYDWDADKETWVYLRDGTLLEDLLTEELGVEVDFADLD</sequence>
<dbReference type="PROSITE" id="PS01344">
    <property type="entry name" value="FRATAXIN_1"/>
    <property type="match status" value="1"/>
</dbReference>
<proteinExistence type="inferred from homology"/>
<keyword evidence="4" id="KW-0409">Iron storage</keyword>
<evidence type="ECO:0000256" key="9">
    <source>
        <dbReference type="ARBA" id="ARBA00023004"/>
    </source>
</evidence>
<dbReference type="GO" id="GO:0004322">
    <property type="term" value="F:ferroxidase activity"/>
    <property type="evidence" value="ECO:0007669"/>
    <property type="project" value="UniProtKB-EC"/>
</dbReference>
<keyword evidence="8" id="KW-0560">Oxidoreductase</keyword>
<keyword evidence="7" id="KW-0809">Transit peptide</keyword>
<evidence type="ECO:0000313" key="13">
    <source>
        <dbReference type="EMBL" id="TGZ84819.1"/>
    </source>
</evidence>
<dbReference type="Gene3D" id="3.30.920.10">
    <property type="entry name" value="Frataxin/CyaY"/>
    <property type="match status" value="1"/>
</dbReference>
<dbReference type="NCBIfam" id="TIGR03422">
    <property type="entry name" value="mito_frataxin"/>
    <property type="match status" value="1"/>
</dbReference>
<dbReference type="InParanoid" id="A0A4S2N674"/>
<dbReference type="NCBIfam" id="TIGR03421">
    <property type="entry name" value="FeS_CyaY"/>
    <property type="match status" value="1"/>
</dbReference>
<dbReference type="PANTHER" id="PTHR16821">
    <property type="entry name" value="FRATAXIN"/>
    <property type="match status" value="1"/>
</dbReference>
<dbReference type="InterPro" id="IPR017789">
    <property type="entry name" value="Frataxin"/>
</dbReference>
<dbReference type="GO" id="GO:0008199">
    <property type="term" value="F:ferric iron binding"/>
    <property type="evidence" value="ECO:0007669"/>
    <property type="project" value="InterPro"/>
</dbReference>
<dbReference type="PANTHER" id="PTHR16821:SF2">
    <property type="entry name" value="FRATAXIN, MITOCHONDRIAL"/>
    <property type="match status" value="1"/>
</dbReference>
<dbReference type="Pfam" id="PF01491">
    <property type="entry name" value="Frataxin_Cyay"/>
    <property type="match status" value="1"/>
</dbReference>
<comment type="subcellular location">
    <subcellularLocation>
        <location evidence="1">Mitochondrion</location>
    </subcellularLocation>
</comment>
<evidence type="ECO:0000256" key="10">
    <source>
        <dbReference type="ARBA" id="ARBA00023065"/>
    </source>
</evidence>
<evidence type="ECO:0000256" key="3">
    <source>
        <dbReference type="ARBA" id="ARBA00013107"/>
    </source>
</evidence>
<keyword evidence="10" id="KW-0406">Ion transport</keyword>